<evidence type="ECO:0000313" key="1">
    <source>
        <dbReference type="EMBL" id="RZT93430.1"/>
    </source>
</evidence>
<evidence type="ECO:0000313" key="2">
    <source>
        <dbReference type="Proteomes" id="UP000293562"/>
    </source>
</evidence>
<dbReference type="RefSeq" id="WP_130307986.1">
    <property type="nucleotide sequence ID" value="NZ_SHKN01000002.1"/>
</dbReference>
<keyword evidence="2" id="KW-1185">Reference proteome</keyword>
<reference evidence="1 2" key="1">
    <citation type="submission" date="2019-02" db="EMBL/GenBank/DDBJ databases">
        <title>Genomic Encyclopedia of Type Strains, Phase IV (KMG-IV): sequencing the most valuable type-strain genomes for metagenomic binning, comparative biology and taxonomic classification.</title>
        <authorList>
            <person name="Goeker M."/>
        </authorList>
    </citation>
    <scope>NUCLEOTIDE SEQUENCE [LARGE SCALE GENOMIC DNA]</scope>
    <source>
        <strain evidence="1 2">DSM 28825</strain>
    </source>
</reference>
<proteinExistence type="predicted"/>
<evidence type="ECO:0008006" key="3">
    <source>
        <dbReference type="Google" id="ProtNLM"/>
    </source>
</evidence>
<sequence>MPHFKYHVQKRFTRLISKHYRGFGLDSPFVYHFVRNVIEAKMHYYPFKKLDRLCQNIHSILEEKISNENLNEEQKVWFESELEHLKDCTKLNRFLFRLMNFVNPQTAAFIGDDSALNLIYLAKTDTRRNLYCIGARVFVHDFARQILREQAVSNVILSDLSLGLTFDFIQISRSVSPEVLLAFEDNIDKYLNEESYLIIENINRDEKMMSLWNRLKKMDRFTVGLDLFDVGILIARKGLKKQEHNLSARSYK</sequence>
<dbReference type="AlphaFoldDB" id="A0A4Q7VCN3"/>
<accession>A0A4Q7VCN3</accession>
<name>A0A4Q7VCN3_9BACT</name>
<organism evidence="1 2">
    <name type="scientific">Ancylomarina subtilis</name>
    <dbReference type="NCBI Taxonomy" id="1639035"/>
    <lineage>
        <taxon>Bacteria</taxon>
        <taxon>Pseudomonadati</taxon>
        <taxon>Bacteroidota</taxon>
        <taxon>Bacteroidia</taxon>
        <taxon>Marinilabiliales</taxon>
        <taxon>Marinifilaceae</taxon>
        <taxon>Ancylomarina</taxon>
    </lineage>
</organism>
<dbReference type="Proteomes" id="UP000293562">
    <property type="component" value="Unassembled WGS sequence"/>
</dbReference>
<protein>
    <recommendedName>
        <fullName evidence="3">Methyltransferase family protein</fullName>
    </recommendedName>
</protein>
<dbReference type="OrthoDB" id="5464618at2"/>
<gene>
    <name evidence="1" type="ORF">EV201_2592</name>
</gene>
<dbReference type="EMBL" id="SHKN01000002">
    <property type="protein sequence ID" value="RZT93430.1"/>
    <property type="molecule type" value="Genomic_DNA"/>
</dbReference>
<comment type="caution">
    <text evidence="1">The sequence shown here is derived from an EMBL/GenBank/DDBJ whole genome shotgun (WGS) entry which is preliminary data.</text>
</comment>